<keyword evidence="2" id="KW-0853">WD repeat</keyword>
<gene>
    <name evidence="5" type="ORF">GUJ93_ZPchr0006g45444</name>
</gene>
<evidence type="ECO:0000256" key="3">
    <source>
        <dbReference type="ARBA" id="ARBA00022737"/>
    </source>
</evidence>
<dbReference type="GO" id="GO:0016491">
    <property type="term" value="F:oxidoreductase activity"/>
    <property type="evidence" value="ECO:0007669"/>
    <property type="project" value="InterPro"/>
</dbReference>
<evidence type="ECO:0000313" key="6">
    <source>
        <dbReference type="Proteomes" id="UP000729402"/>
    </source>
</evidence>
<dbReference type="Pfam" id="PF08022">
    <property type="entry name" value="FAD_binding_8"/>
    <property type="match status" value="1"/>
</dbReference>
<dbReference type="OrthoDB" id="1702947at2759"/>
<protein>
    <recommendedName>
        <fullName evidence="4">FAD-binding 8 domain-containing protein</fullName>
    </recommendedName>
</protein>
<evidence type="ECO:0000313" key="5">
    <source>
        <dbReference type="EMBL" id="KAG8077009.1"/>
    </source>
</evidence>
<dbReference type="GO" id="GO:0007029">
    <property type="term" value="P:endoplasmic reticulum organization"/>
    <property type="evidence" value="ECO:0007669"/>
    <property type="project" value="TreeGrafter"/>
</dbReference>
<dbReference type="GO" id="GO:0090110">
    <property type="term" value="P:COPII-coated vesicle cargo loading"/>
    <property type="evidence" value="ECO:0007669"/>
    <property type="project" value="TreeGrafter"/>
</dbReference>
<dbReference type="PANTHER" id="PTHR13923:SF11">
    <property type="entry name" value="SECRETORY 31, ISOFORM D"/>
    <property type="match status" value="1"/>
</dbReference>
<keyword evidence="6" id="KW-1185">Reference proteome</keyword>
<organism evidence="5 6">
    <name type="scientific">Zizania palustris</name>
    <name type="common">Northern wild rice</name>
    <dbReference type="NCBI Taxonomy" id="103762"/>
    <lineage>
        <taxon>Eukaryota</taxon>
        <taxon>Viridiplantae</taxon>
        <taxon>Streptophyta</taxon>
        <taxon>Embryophyta</taxon>
        <taxon>Tracheophyta</taxon>
        <taxon>Spermatophyta</taxon>
        <taxon>Magnoliopsida</taxon>
        <taxon>Liliopsida</taxon>
        <taxon>Poales</taxon>
        <taxon>Poaceae</taxon>
        <taxon>BOP clade</taxon>
        <taxon>Oryzoideae</taxon>
        <taxon>Oryzeae</taxon>
        <taxon>Zizaniinae</taxon>
        <taxon>Zizania</taxon>
    </lineage>
</organism>
<proteinExistence type="predicted"/>
<dbReference type="PANTHER" id="PTHR13923">
    <property type="entry name" value="SEC31-RELATED PROTEIN"/>
    <property type="match status" value="1"/>
</dbReference>
<dbReference type="GO" id="GO:0005198">
    <property type="term" value="F:structural molecule activity"/>
    <property type="evidence" value="ECO:0007669"/>
    <property type="project" value="TreeGrafter"/>
</dbReference>
<keyword evidence="3" id="KW-0677">Repeat</keyword>
<dbReference type="EMBL" id="JAAALK010000283">
    <property type="protein sequence ID" value="KAG8077009.1"/>
    <property type="molecule type" value="Genomic_DNA"/>
</dbReference>
<evidence type="ECO:0000256" key="2">
    <source>
        <dbReference type="ARBA" id="ARBA00022574"/>
    </source>
</evidence>
<dbReference type="GO" id="GO:0030127">
    <property type="term" value="C:COPII vesicle coat"/>
    <property type="evidence" value="ECO:0007669"/>
    <property type="project" value="TreeGrafter"/>
</dbReference>
<dbReference type="Proteomes" id="UP000729402">
    <property type="component" value="Unassembled WGS sequence"/>
</dbReference>
<dbReference type="InterPro" id="IPR013112">
    <property type="entry name" value="FAD-bd_8"/>
</dbReference>
<dbReference type="InterPro" id="IPR040251">
    <property type="entry name" value="SEC31-like"/>
</dbReference>
<evidence type="ECO:0000259" key="4">
    <source>
        <dbReference type="Pfam" id="PF08022"/>
    </source>
</evidence>
<keyword evidence="1" id="KW-0813">Transport</keyword>
<name>A0A8J5T268_ZIZPA</name>
<feature type="domain" description="FAD-binding 8" evidence="4">
    <location>
        <begin position="116"/>
        <end position="156"/>
    </location>
</feature>
<comment type="caution">
    <text evidence="5">The sequence shown here is derived from an EMBL/GenBank/DDBJ whole genome shotgun (WGS) entry which is preliminary data.</text>
</comment>
<dbReference type="GO" id="GO:0070971">
    <property type="term" value="C:endoplasmic reticulum exit site"/>
    <property type="evidence" value="ECO:0007669"/>
    <property type="project" value="TreeGrafter"/>
</dbReference>
<dbReference type="AlphaFoldDB" id="A0A8J5T268"/>
<accession>A0A8J5T268</accession>
<sequence>MLFSASANIEIFGLDFQSDSPDLPLLASAPSADRFNRLSWSRPGATDGDSFSLGLLAGGLSDGSVAVWNPLSMIRYPDQAAQRLQHVLTWMYLAIPILLYAGERIFWALRSHGFTTVRIEKVAVYPGNVIAIHMTKPDGFTYKSGQYIYVNCGEVS</sequence>
<reference evidence="5" key="1">
    <citation type="journal article" date="2021" name="bioRxiv">
        <title>Whole Genome Assembly and Annotation of Northern Wild Rice, Zizania palustris L., Supports a Whole Genome Duplication in the Zizania Genus.</title>
        <authorList>
            <person name="Haas M."/>
            <person name="Kono T."/>
            <person name="Macchietto M."/>
            <person name="Millas R."/>
            <person name="McGilp L."/>
            <person name="Shao M."/>
            <person name="Duquette J."/>
            <person name="Hirsch C.N."/>
            <person name="Kimball J."/>
        </authorList>
    </citation>
    <scope>NUCLEOTIDE SEQUENCE</scope>
    <source>
        <tissue evidence="5">Fresh leaf tissue</tissue>
    </source>
</reference>
<reference evidence="5" key="2">
    <citation type="submission" date="2021-02" db="EMBL/GenBank/DDBJ databases">
        <authorList>
            <person name="Kimball J.A."/>
            <person name="Haas M.W."/>
            <person name="Macchietto M."/>
            <person name="Kono T."/>
            <person name="Duquette J."/>
            <person name="Shao M."/>
        </authorList>
    </citation>
    <scope>NUCLEOTIDE SEQUENCE</scope>
    <source>
        <tissue evidence="5">Fresh leaf tissue</tissue>
    </source>
</reference>
<evidence type="ECO:0000256" key="1">
    <source>
        <dbReference type="ARBA" id="ARBA00022448"/>
    </source>
</evidence>